<evidence type="ECO:0000256" key="7">
    <source>
        <dbReference type="SAM" id="SignalP"/>
    </source>
</evidence>
<proteinExistence type="inferred from homology"/>
<evidence type="ECO:0000256" key="2">
    <source>
        <dbReference type="ARBA" id="ARBA00015915"/>
    </source>
</evidence>
<dbReference type="Proteomes" id="UP001556709">
    <property type="component" value="Unassembled WGS sequence"/>
</dbReference>
<protein>
    <recommendedName>
        <fullName evidence="2">High-affinity zinc uptake system protein ZnuA</fullName>
    </recommendedName>
</protein>
<reference evidence="8 9" key="1">
    <citation type="submission" date="2024-02" db="EMBL/GenBank/DDBJ databases">
        <title>New especies of Spiribacter isolated from saline water.</title>
        <authorList>
            <person name="Leon M.J."/>
            <person name="De La Haba R."/>
            <person name="Sanchez-Porro C."/>
            <person name="Ventosa A."/>
        </authorList>
    </citation>
    <scope>NUCLEOTIDE SEQUENCE [LARGE SCALE GENOMIC DNA]</scope>
    <source>
        <strain evidence="9">ag22IC6-390</strain>
    </source>
</reference>
<dbReference type="SUPFAM" id="SSF53807">
    <property type="entry name" value="Helical backbone' metal receptor"/>
    <property type="match status" value="1"/>
</dbReference>
<feature type="signal peptide" evidence="7">
    <location>
        <begin position="1"/>
        <end position="32"/>
    </location>
</feature>
<keyword evidence="5" id="KW-0406">Ion transport</keyword>
<keyword evidence="4 7" id="KW-0732">Signal</keyword>
<name>A0ABV3TF92_9GAMM</name>
<keyword evidence="3" id="KW-0813">Transport</keyword>
<sequence length="360" mass="38533">MSTINRSPRALISRLMGAATALMLVMGLSAQAAPQVATDITPVHSLVSQVMDGVGEPALVIQRGASPHSYSLRPSEAAALEDAEIVFWIGPALTPWLANGLGNLAGDARQVGLLAASVTDQRMFREDGHDHADAHDHDAHDHEAHEPEGDEAHDHDSHDHETHDSHGHEAHDHDDHSDAHAHDHDHAHDGVDPHAWLDPGNARAWLGLIADTLADADPANAAVYQRNARAAQSRLTELTATIDQQLAPVRDTPYIVFHDAYQYFEARFGLNHAGAIALSDASDPSPARIARVRDAVAEADVRCVFAEPQFNPGLVASVVDGTDADTGVLDPLGSDIPSGASFYPTLLRDLADRMMDCLGN</sequence>
<evidence type="ECO:0000256" key="6">
    <source>
        <dbReference type="SAM" id="MobiDB-lite"/>
    </source>
</evidence>
<feature type="compositionally biased region" description="Basic and acidic residues" evidence="6">
    <location>
        <begin position="129"/>
        <end position="192"/>
    </location>
</feature>
<evidence type="ECO:0000256" key="5">
    <source>
        <dbReference type="ARBA" id="ARBA00022906"/>
    </source>
</evidence>
<evidence type="ECO:0000256" key="4">
    <source>
        <dbReference type="ARBA" id="ARBA00022729"/>
    </source>
</evidence>
<dbReference type="Gene3D" id="3.40.50.1980">
    <property type="entry name" value="Nitrogenase molybdenum iron protein domain"/>
    <property type="match status" value="2"/>
</dbReference>
<keyword evidence="9" id="KW-1185">Reference proteome</keyword>
<comment type="similarity">
    <text evidence="1">Belongs to the bacterial solute-binding protein 9 family.</text>
</comment>
<dbReference type="Pfam" id="PF01297">
    <property type="entry name" value="ZnuA"/>
    <property type="match status" value="1"/>
</dbReference>
<keyword evidence="5" id="KW-0864">Zinc transport</keyword>
<keyword evidence="5" id="KW-0862">Zinc</keyword>
<dbReference type="PANTHER" id="PTHR42953:SF3">
    <property type="entry name" value="HIGH-AFFINITY ZINC UPTAKE SYSTEM PROTEIN ZNUA"/>
    <property type="match status" value="1"/>
</dbReference>
<gene>
    <name evidence="8" type="ORF">V6X73_06940</name>
</gene>
<evidence type="ECO:0000256" key="3">
    <source>
        <dbReference type="ARBA" id="ARBA00022448"/>
    </source>
</evidence>
<dbReference type="EMBL" id="JBAKFM010000003">
    <property type="protein sequence ID" value="MEX0469456.1"/>
    <property type="molecule type" value="Genomic_DNA"/>
</dbReference>
<dbReference type="InterPro" id="IPR006127">
    <property type="entry name" value="ZnuA-like"/>
</dbReference>
<feature type="region of interest" description="Disordered" evidence="6">
    <location>
        <begin position="129"/>
        <end position="195"/>
    </location>
</feature>
<feature type="chain" id="PRO_5046829494" description="High-affinity zinc uptake system protein ZnuA" evidence="7">
    <location>
        <begin position="33"/>
        <end position="360"/>
    </location>
</feature>
<evidence type="ECO:0000313" key="8">
    <source>
        <dbReference type="EMBL" id="MEX0469456.1"/>
    </source>
</evidence>
<comment type="caution">
    <text evidence="8">The sequence shown here is derived from an EMBL/GenBank/DDBJ whole genome shotgun (WGS) entry which is preliminary data.</text>
</comment>
<evidence type="ECO:0000313" key="9">
    <source>
        <dbReference type="Proteomes" id="UP001556709"/>
    </source>
</evidence>
<dbReference type="RefSeq" id="WP_367991081.1">
    <property type="nucleotide sequence ID" value="NZ_JBAKFM010000003.1"/>
</dbReference>
<organism evidence="8 9">
    <name type="scientific">Spiribacter pallidus</name>
    <dbReference type="NCBI Taxonomy" id="1987936"/>
    <lineage>
        <taxon>Bacteria</taxon>
        <taxon>Pseudomonadati</taxon>
        <taxon>Pseudomonadota</taxon>
        <taxon>Gammaproteobacteria</taxon>
        <taxon>Chromatiales</taxon>
        <taxon>Ectothiorhodospiraceae</taxon>
        <taxon>Spiribacter</taxon>
    </lineage>
</organism>
<evidence type="ECO:0000256" key="1">
    <source>
        <dbReference type="ARBA" id="ARBA00011028"/>
    </source>
</evidence>
<accession>A0ABV3TF92</accession>
<dbReference type="InterPro" id="IPR050492">
    <property type="entry name" value="Bact_metal-bind_prot9"/>
</dbReference>
<dbReference type="PANTHER" id="PTHR42953">
    <property type="entry name" value="HIGH-AFFINITY ZINC UPTAKE SYSTEM PROTEIN ZNUA-RELATED"/>
    <property type="match status" value="1"/>
</dbReference>